<accession>A0A1B9F6S7</accession>
<comment type="caution">
    <text evidence="1">The sequence shown here is derived from an EMBL/GenBank/DDBJ whole genome shotgun (WGS) entry which is preliminary data.</text>
</comment>
<gene>
    <name evidence="1" type="ORF">DBT_0951</name>
</gene>
<proteinExistence type="predicted"/>
<dbReference type="EMBL" id="MAGO01000004">
    <property type="protein sequence ID" value="OCC15600.1"/>
    <property type="molecule type" value="Genomic_DNA"/>
</dbReference>
<evidence type="ECO:0000313" key="1">
    <source>
        <dbReference type="EMBL" id="OCC15600.1"/>
    </source>
</evidence>
<keyword evidence="2" id="KW-1185">Reference proteome</keyword>
<organism evidence="1 2">
    <name type="scientific">Dissulfuribacter thermophilus</name>
    <dbReference type="NCBI Taxonomy" id="1156395"/>
    <lineage>
        <taxon>Bacteria</taxon>
        <taxon>Pseudomonadati</taxon>
        <taxon>Thermodesulfobacteriota</taxon>
        <taxon>Dissulfuribacteria</taxon>
        <taxon>Dissulfuribacterales</taxon>
        <taxon>Dissulfuribacteraceae</taxon>
        <taxon>Dissulfuribacter</taxon>
    </lineage>
</organism>
<sequence>MMPATHLMSRNTRPARAILIPEPNAMDTKMTIRNNHTPLDWVVIRTCTMKTNENRQARMRKTPINSPYRLMPCLNVLTSLPKRVINARMNTPESNDIVRQGKPKQYLCPFNHEGKSPQSDLSIMEQISPKNATAMSLRHLSSFALIQKAHGSMKAMDDHLKAYFHCRPHVVGKSSVPLYAMMATYPMNAQINGKIIVDLSHGQKSFTLTKAKMSNVTSAISERVVLSQALKQKRYKAPRPRFSRRDGDELNLMNALITPVSTRGNENSLL</sequence>
<evidence type="ECO:0000313" key="2">
    <source>
        <dbReference type="Proteomes" id="UP000093080"/>
    </source>
</evidence>
<dbReference type="Proteomes" id="UP000093080">
    <property type="component" value="Unassembled WGS sequence"/>
</dbReference>
<reference evidence="1 2" key="1">
    <citation type="submission" date="2016-06" db="EMBL/GenBank/DDBJ databases">
        <title>Respiratory ammonification of nitrate coupled to the oxidation of elemental sulfur in deep-sea autotrophic thermophilic bacteria.</title>
        <authorList>
            <person name="Slobodkina G.B."/>
            <person name="Mardanov A.V."/>
            <person name="Ravin N.V."/>
            <person name="Frolova A.A."/>
            <person name="Viryasiv M.B."/>
            <person name="Chernyh N.A."/>
            <person name="Bonch-Osmolovskaya E.A."/>
            <person name="Slobodkin A.I."/>
        </authorList>
    </citation>
    <scope>NUCLEOTIDE SEQUENCE [LARGE SCALE GENOMIC DNA]</scope>
    <source>
        <strain evidence="1 2">S69</strain>
    </source>
</reference>
<protein>
    <submittedName>
        <fullName evidence="1">Uncharacterized protein</fullName>
    </submittedName>
</protein>
<dbReference type="AlphaFoldDB" id="A0A1B9F6S7"/>
<dbReference type="STRING" id="1156395.DBT_0951"/>
<name>A0A1B9F6S7_9BACT</name>